<keyword evidence="3" id="KW-1185">Reference proteome</keyword>
<dbReference type="InterPro" id="IPR052519">
    <property type="entry name" value="Euk-type_GlcNAc_Kinase"/>
</dbReference>
<dbReference type="OrthoDB" id="9772633at2"/>
<reference evidence="3" key="1">
    <citation type="submission" date="2018-08" db="EMBL/GenBank/DDBJ databases">
        <title>Genome of Lactobacillus sp. HBUAS52074.</title>
        <authorList>
            <person name="Guo Z."/>
            <person name="Zhang Z.D."/>
        </authorList>
    </citation>
    <scope>NUCLEOTIDE SEQUENCE [LARGE SCALE GENOMIC DNA]</scope>
    <source>
        <strain evidence="3">HBUAS52074</strain>
    </source>
</reference>
<name>A0A386PSB3_9LACO</name>
<dbReference type="Proteomes" id="UP000267208">
    <property type="component" value="Chromosome"/>
</dbReference>
<dbReference type="KEGG" id="lzh:D1B17_00725"/>
<protein>
    <submittedName>
        <fullName evidence="2">N-acetylglucosamine kinase</fullName>
    </submittedName>
</protein>
<proteinExistence type="predicted"/>
<dbReference type="SUPFAM" id="SSF53067">
    <property type="entry name" value="Actin-like ATPase domain"/>
    <property type="match status" value="2"/>
</dbReference>
<gene>
    <name evidence="2" type="ORF">D1B17_00725</name>
</gene>
<dbReference type="Pfam" id="PF01869">
    <property type="entry name" value="BcrAD_BadFG"/>
    <property type="match status" value="1"/>
</dbReference>
<dbReference type="InterPro" id="IPR043129">
    <property type="entry name" value="ATPase_NBD"/>
</dbReference>
<organism evidence="2 3">
    <name type="scientific">Companilactobacillus zhachilii</name>
    <dbReference type="NCBI Taxonomy" id="2304606"/>
    <lineage>
        <taxon>Bacteria</taxon>
        <taxon>Bacillati</taxon>
        <taxon>Bacillota</taxon>
        <taxon>Bacilli</taxon>
        <taxon>Lactobacillales</taxon>
        <taxon>Lactobacillaceae</taxon>
        <taxon>Companilactobacillus</taxon>
    </lineage>
</organism>
<accession>A0A386PSB3</accession>
<dbReference type="AlphaFoldDB" id="A0A386PSB3"/>
<evidence type="ECO:0000313" key="3">
    <source>
        <dbReference type="Proteomes" id="UP000267208"/>
    </source>
</evidence>
<sequence length="299" mass="32710">MSYVIGLDCGGTHIVGQLWNKDSRELITEVKSGPGNVVMNYALAISNIVNTIQEILDKNNTIQIELILVGIAGIESSSKTNEVISLLTNTFNVHVEVISDAKLALLNGLEGRDGSLIISGTGSIIYGRQNNTFLRVGGLGYILGDEGSAYDISKRALQQVLNRIDANKKSLLQASLFSGLNAHTKNEAIAQFYTNDRKENANLARIVAKEAENKNLDAIDVLDSCSKSLANQAITMLSQFEKPIPNTIALSGSVLKNNELFNKKLRMYISNKFPECEFVNITSNNAHGVLFFDNWKQSN</sequence>
<keyword evidence="2" id="KW-0418">Kinase</keyword>
<dbReference type="RefSeq" id="WP_120141493.1">
    <property type="nucleotide sequence ID" value="NZ_CP031933.2"/>
</dbReference>
<dbReference type="PANTHER" id="PTHR43190:SF3">
    <property type="entry name" value="N-ACETYL-D-GLUCOSAMINE KINASE"/>
    <property type="match status" value="1"/>
</dbReference>
<dbReference type="EMBL" id="CP031933">
    <property type="protein sequence ID" value="AYE37260.1"/>
    <property type="molecule type" value="Genomic_DNA"/>
</dbReference>
<dbReference type="Gene3D" id="3.30.420.40">
    <property type="match status" value="2"/>
</dbReference>
<keyword evidence="2" id="KW-0808">Transferase</keyword>
<dbReference type="InterPro" id="IPR002731">
    <property type="entry name" value="ATPase_BadF"/>
</dbReference>
<feature type="domain" description="ATPase BadF/BadG/BcrA/BcrD type" evidence="1">
    <location>
        <begin position="5"/>
        <end position="276"/>
    </location>
</feature>
<evidence type="ECO:0000313" key="2">
    <source>
        <dbReference type="EMBL" id="AYE37260.1"/>
    </source>
</evidence>
<dbReference type="GO" id="GO:0016301">
    <property type="term" value="F:kinase activity"/>
    <property type="evidence" value="ECO:0007669"/>
    <property type="project" value="UniProtKB-KW"/>
</dbReference>
<dbReference type="PANTHER" id="PTHR43190">
    <property type="entry name" value="N-ACETYL-D-GLUCOSAMINE KINASE"/>
    <property type="match status" value="1"/>
</dbReference>
<dbReference type="CDD" id="cd24007">
    <property type="entry name" value="ASKHA_NBD_eukNAGK-like"/>
    <property type="match status" value="1"/>
</dbReference>
<evidence type="ECO:0000259" key="1">
    <source>
        <dbReference type="Pfam" id="PF01869"/>
    </source>
</evidence>